<feature type="transmembrane region" description="Helical" evidence="8">
    <location>
        <begin position="368"/>
        <end position="393"/>
    </location>
</feature>
<evidence type="ECO:0000256" key="5">
    <source>
        <dbReference type="ARBA" id="ARBA00022989"/>
    </source>
</evidence>
<keyword evidence="2" id="KW-0813">Transport</keyword>
<dbReference type="EMBL" id="QXIS01000030">
    <property type="protein sequence ID" value="RIE05970.1"/>
    <property type="molecule type" value="Genomic_DNA"/>
</dbReference>
<reference evidence="9 10" key="1">
    <citation type="submission" date="2018-09" db="EMBL/GenBank/DDBJ databases">
        <title>Discovery and Ecogenomic Context for Candidatus Cryosericales, a Global Caldiserica Order Active in Thawing Permafrost.</title>
        <authorList>
            <person name="Martinez M.A."/>
            <person name="Woodcroft B.J."/>
            <person name="Ignacio Espinoza J.C."/>
            <person name="Zayed A."/>
            <person name="Singleton C.M."/>
            <person name="Boyd J."/>
            <person name="Li Y.-F."/>
            <person name="Purvine S."/>
            <person name="Maughan H."/>
            <person name="Hodgkins S.B."/>
            <person name="Anderson D."/>
            <person name="Sederholm M."/>
            <person name="Temperton B."/>
            <person name="Saleska S.R."/>
            <person name="Tyson G.W."/>
            <person name="Rich V.I."/>
        </authorList>
    </citation>
    <scope>NUCLEOTIDE SEQUENCE [LARGE SCALE GENOMIC DNA]</scope>
    <source>
        <strain evidence="9 10">SMC7</strain>
    </source>
</reference>
<keyword evidence="4 8" id="KW-0812">Transmembrane</keyword>
<keyword evidence="5 8" id="KW-1133">Transmembrane helix</keyword>
<comment type="caution">
    <text evidence="9">The sequence shown here is derived from an EMBL/GenBank/DDBJ whole genome shotgun (WGS) entry which is preliminary data.</text>
</comment>
<evidence type="ECO:0000256" key="4">
    <source>
        <dbReference type="ARBA" id="ARBA00022692"/>
    </source>
</evidence>
<comment type="subcellular location">
    <subcellularLocation>
        <location evidence="1">Cell membrane</location>
        <topology evidence="1">Multi-pass membrane protein</topology>
    </subcellularLocation>
</comment>
<evidence type="ECO:0000313" key="10">
    <source>
        <dbReference type="Proteomes" id="UP000266328"/>
    </source>
</evidence>
<dbReference type="InterPro" id="IPR048279">
    <property type="entry name" value="MdtK-like"/>
</dbReference>
<evidence type="ECO:0000256" key="7">
    <source>
        <dbReference type="SAM" id="MobiDB-lite"/>
    </source>
</evidence>
<dbReference type="OrthoDB" id="9811110at2"/>
<dbReference type="Pfam" id="PF01554">
    <property type="entry name" value="MatE"/>
    <property type="match status" value="2"/>
</dbReference>
<organism evidence="9 10">
    <name type="scientific">Candidatus Cryosericum terrychapinii</name>
    <dbReference type="NCBI Taxonomy" id="2290919"/>
    <lineage>
        <taxon>Bacteria</taxon>
        <taxon>Pseudomonadati</taxon>
        <taxon>Caldisericota/Cryosericota group</taxon>
        <taxon>Candidatus Cryosericota</taxon>
        <taxon>Candidatus Cryosericia</taxon>
        <taxon>Candidatus Cryosericales</taxon>
        <taxon>Candidatus Cryosericaceae</taxon>
        <taxon>Candidatus Cryosericum</taxon>
    </lineage>
</organism>
<gene>
    <name evidence="9" type="ORF">SMC7_04940</name>
</gene>
<feature type="transmembrane region" description="Helical" evidence="8">
    <location>
        <begin position="206"/>
        <end position="227"/>
    </location>
</feature>
<dbReference type="GO" id="GO:0005886">
    <property type="term" value="C:plasma membrane"/>
    <property type="evidence" value="ECO:0007669"/>
    <property type="project" value="UniProtKB-SubCell"/>
</dbReference>
<accession>A0A398CUY9</accession>
<evidence type="ECO:0000256" key="1">
    <source>
        <dbReference type="ARBA" id="ARBA00004651"/>
    </source>
</evidence>
<feature type="transmembrane region" description="Helical" evidence="8">
    <location>
        <begin position="59"/>
        <end position="84"/>
    </location>
</feature>
<keyword evidence="3" id="KW-1003">Cell membrane</keyword>
<feature type="transmembrane region" description="Helical" evidence="8">
    <location>
        <begin position="405"/>
        <end position="424"/>
    </location>
</feature>
<evidence type="ECO:0000313" key="9">
    <source>
        <dbReference type="EMBL" id="RIE05970.1"/>
    </source>
</evidence>
<feature type="transmembrane region" description="Helical" evidence="8">
    <location>
        <begin position="174"/>
        <end position="194"/>
    </location>
</feature>
<sequence length="486" mass="52326">MARTASRKEILEGPIVRTMFRLAWPLMISSLLHYLYNMADTFWVGHLPVSENASAVAGLQIAGPVIFFLMAFAFGFNSGGLALVSQYMGAHRKEEANTAAAKTLSLSIAFGLFIMVTGVIFSPALLRLLTSDPAVARAGMVYTRIIFIGMPFEFVAAAYAQVMAAYGDTITPMLVNLATVLANVVLDPFMIFGWGPFARMTVAGAAWATIICQALAAAISLVVLFRGRHGLRVDWRSLLPDWSWYRRILRIGLPASIGMSGTSFGFLVLTGIIGRVSNATVALSAYGIGDRFINISFIAIDGLSLAISTMVGHALGGDLRKRANRVVWTGTALMFGMLVGEGALLWILTPWLFRAFIPTQPAIISEGILFMTLFLPSIPFFGIVSGVQAAFQGSGHNGPPMIMQLVRLWGLRVPLSWFFGFALHMGSRGIWTGMLVSNVLAAILALVFLATVDWHHKVIEHSPSVAGEVSEGGTPDVSAVPAEPQA</sequence>
<dbReference type="PANTHER" id="PTHR43549:SF2">
    <property type="entry name" value="MULTIDRUG RESISTANCE PROTEIN NORM-RELATED"/>
    <property type="match status" value="1"/>
</dbReference>
<feature type="transmembrane region" description="Helical" evidence="8">
    <location>
        <begin position="430"/>
        <end position="452"/>
    </location>
</feature>
<dbReference type="InterPro" id="IPR052031">
    <property type="entry name" value="Membrane_Transporter-Flippase"/>
</dbReference>
<dbReference type="AlphaFoldDB" id="A0A398CUY9"/>
<dbReference type="Proteomes" id="UP000266328">
    <property type="component" value="Unassembled WGS sequence"/>
</dbReference>
<keyword evidence="10" id="KW-1185">Reference proteome</keyword>
<protein>
    <submittedName>
        <fullName evidence="9">MATE family efflux transporter</fullName>
    </submittedName>
</protein>
<name>A0A398CUY9_9BACT</name>
<feature type="transmembrane region" description="Helical" evidence="8">
    <location>
        <begin position="293"/>
        <end position="315"/>
    </location>
</feature>
<evidence type="ECO:0000256" key="8">
    <source>
        <dbReference type="SAM" id="Phobius"/>
    </source>
</evidence>
<feature type="region of interest" description="Disordered" evidence="7">
    <location>
        <begin position="465"/>
        <end position="486"/>
    </location>
</feature>
<dbReference type="RefSeq" id="WP_119089232.1">
    <property type="nucleotide sequence ID" value="NZ_QXIS01000030.1"/>
</dbReference>
<dbReference type="InterPro" id="IPR002528">
    <property type="entry name" value="MATE_fam"/>
</dbReference>
<feature type="transmembrane region" description="Helical" evidence="8">
    <location>
        <begin position="104"/>
        <end position="129"/>
    </location>
</feature>
<dbReference type="PANTHER" id="PTHR43549">
    <property type="entry name" value="MULTIDRUG RESISTANCE PROTEIN YPNP-RELATED"/>
    <property type="match status" value="1"/>
</dbReference>
<dbReference type="PIRSF" id="PIRSF006603">
    <property type="entry name" value="DinF"/>
    <property type="match status" value="1"/>
</dbReference>
<feature type="transmembrane region" description="Helical" evidence="8">
    <location>
        <begin position="327"/>
        <end position="348"/>
    </location>
</feature>
<feature type="transmembrane region" description="Helical" evidence="8">
    <location>
        <begin position="20"/>
        <end position="39"/>
    </location>
</feature>
<evidence type="ECO:0000256" key="6">
    <source>
        <dbReference type="ARBA" id="ARBA00023136"/>
    </source>
</evidence>
<evidence type="ECO:0000256" key="2">
    <source>
        <dbReference type="ARBA" id="ARBA00022448"/>
    </source>
</evidence>
<keyword evidence="6 8" id="KW-0472">Membrane</keyword>
<feature type="transmembrane region" description="Helical" evidence="8">
    <location>
        <begin position="248"/>
        <end position="273"/>
    </location>
</feature>
<dbReference type="GO" id="GO:0042910">
    <property type="term" value="F:xenobiotic transmembrane transporter activity"/>
    <property type="evidence" value="ECO:0007669"/>
    <property type="project" value="InterPro"/>
</dbReference>
<dbReference type="GO" id="GO:0015297">
    <property type="term" value="F:antiporter activity"/>
    <property type="evidence" value="ECO:0007669"/>
    <property type="project" value="InterPro"/>
</dbReference>
<dbReference type="NCBIfam" id="TIGR00797">
    <property type="entry name" value="matE"/>
    <property type="match status" value="1"/>
</dbReference>
<feature type="transmembrane region" description="Helical" evidence="8">
    <location>
        <begin position="141"/>
        <end position="162"/>
    </location>
</feature>
<proteinExistence type="predicted"/>
<evidence type="ECO:0000256" key="3">
    <source>
        <dbReference type="ARBA" id="ARBA00022475"/>
    </source>
</evidence>